<keyword evidence="3" id="KW-1185">Reference proteome</keyword>
<accession>A0A431W6J2</accession>
<dbReference type="SUPFAM" id="SSF88713">
    <property type="entry name" value="Glycoside hydrolase/deacetylase"/>
    <property type="match status" value="1"/>
</dbReference>
<gene>
    <name evidence="2" type="ORF">EKG37_12575</name>
</gene>
<dbReference type="Gene3D" id="3.20.20.370">
    <property type="entry name" value="Glycoside hydrolase/deacetylase"/>
    <property type="match status" value="1"/>
</dbReference>
<dbReference type="PANTHER" id="PTHR10587">
    <property type="entry name" value="GLYCOSYL TRANSFERASE-RELATED"/>
    <property type="match status" value="1"/>
</dbReference>
<comment type="caution">
    <text evidence="2">The sequence shown here is derived from an EMBL/GenBank/DDBJ whole genome shotgun (WGS) entry which is preliminary data.</text>
</comment>
<dbReference type="InterPro" id="IPR050248">
    <property type="entry name" value="Polysacc_deacetylase_ArnD"/>
</dbReference>
<reference evidence="2 3" key="1">
    <citation type="submission" date="2018-12" db="EMBL/GenBank/DDBJ databases">
        <title>Bacillus yapensis draft genome sequence.</title>
        <authorList>
            <person name="Yu L."/>
            <person name="Xu X."/>
            <person name="Tang X."/>
        </authorList>
    </citation>
    <scope>NUCLEOTIDE SEQUENCE [LARGE SCALE GENOMIC DNA]</scope>
    <source>
        <strain evidence="2 3">XXST-01</strain>
    </source>
</reference>
<dbReference type="InterPro" id="IPR002509">
    <property type="entry name" value="NODB_dom"/>
</dbReference>
<dbReference type="OrthoDB" id="258610at2"/>
<dbReference type="Pfam" id="PF01522">
    <property type="entry name" value="Polysacc_deac_1"/>
    <property type="match status" value="1"/>
</dbReference>
<dbReference type="GO" id="GO:0005975">
    <property type="term" value="P:carbohydrate metabolic process"/>
    <property type="evidence" value="ECO:0007669"/>
    <property type="project" value="InterPro"/>
</dbReference>
<protein>
    <submittedName>
        <fullName evidence="2">Polysaccharide deacetylase</fullName>
    </submittedName>
</protein>
<evidence type="ECO:0000313" key="2">
    <source>
        <dbReference type="EMBL" id="RTR31119.1"/>
    </source>
</evidence>
<dbReference type="GO" id="GO:0016810">
    <property type="term" value="F:hydrolase activity, acting on carbon-nitrogen (but not peptide) bonds"/>
    <property type="evidence" value="ECO:0007669"/>
    <property type="project" value="InterPro"/>
</dbReference>
<sequence length="278" mass="31382">MSHMQTRSRLILFITLVSLSLIIFSSSTILADYFAFESTAEAKTIGTSNSNIKNHIAKSTDIVVKEIDEQFLITDPSKLIYITFDDGPTEYTPAILQILDQYQIKSTFFMLNNYVQKHPEISKAVATAGHTIGCHGVTHKVSEFYKTLTSPRDEMTTCGKTVEDVTGEHVQVVRVPFGSFPHLTAAQKTELDKAQYVLWDWNVDSNDWSINNSDKIVQSVLKQVEKFKGRQKSPVLLFHDKEVTTKALPIIIESLQAQGYLFKQITVDDEPLQFATKK</sequence>
<proteinExistence type="predicted"/>
<feature type="domain" description="NodB homology" evidence="1">
    <location>
        <begin position="78"/>
        <end position="263"/>
    </location>
</feature>
<dbReference type="PANTHER" id="PTHR10587:SF125">
    <property type="entry name" value="POLYSACCHARIDE DEACETYLASE YHEN-RELATED"/>
    <property type="match status" value="1"/>
</dbReference>
<dbReference type="AlphaFoldDB" id="A0A431W6J2"/>
<dbReference type="Proteomes" id="UP000271374">
    <property type="component" value="Unassembled WGS sequence"/>
</dbReference>
<organism evidence="2 3">
    <name type="scientific">Bacillus yapensis</name>
    <dbReference type="NCBI Taxonomy" id="2492960"/>
    <lineage>
        <taxon>Bacteria</taxon>
        <taxon>Bacillati</taxon>
        <taxon>Bacillota</taxon>
        <taxon>Bacilli</taxon>
        <taxon>Bacillales</taxon>
        <taxon>Bacillaceae</taxon>
        <taxon>Bacillus</taxon>
    </lineage>
</organism>
<evidence type="ECO:0000313" key="3">
    <source>
        <dbReference type="Proteomes" id="UP000271374"/>
    </source>
</evidence>
<name>A0A431W6J2_9BACI</name>
<dbReference type="PROSITE" id="PS51677">
    <property type="entry name" value="NODB"/>
    <property type="match status" value="1"/>
</dbReference>
<dbReference type="InterPro" id="IPR011330">
    <property type="entry name" value="Glyco_hydro/deAcase_b/a-brl"/>
</dbReference>
<dbReference type="EMBL" id="RXNT01000009">
    <property type="protein sequence ID" value="RTR31119.1"/>
    <property type="molecule type" value="Genomic_DNA"/>
</dbReference>
<dbReference type="CDD" id="cd10944">
    <property type="entry name" value="CE4_SmPgdA_like"/>
    <property type="match status" value="1"/>
</dbReference>
<evidence type="ECO:0000259" key="1">
    <source>
        <dbReference type="PROSITE" id="PS51677"/>
    </source>
</evidence>